<evidence type="ECO:0000256" key="1">
    <source>
        <dbReference type="SAM" id="Phobius"/>
    </source>
</evidence>
<dbReference type="GeneID" id="70252750"/>
<name>A0AAD4KF57_9EURO</name>
<sequence length="164" mass="18492">MQRWMGLLQVLLLLTLSINIATVLAATPTSFCKCTCFTNSTIIELRPVDTSRGTDDNLRERSIFDRAGSGDTSSHGRALTCNDCTRKFCLGYNLPICEKADEKDVLTTCFKRDSRKDETVVFIFIFATAGLLTWAAVKPWAERWIEAARDRRSYIPVSNQNTNQ</sequence>
<dbReference type="AlphaFoldDB" id="A0AAD4KF57"/>
<dbReference type="PANTHER" id="PTHR36854">
    <property type="entry name" value="CHROMOSOME 9, WHOLE GENOME SHOTGUN SEQUENCE"/>
    <property type="match status" value="1"/>
</dbReference>
<comment type="caution">
    <text evidence="3">The sequence shown here is derived from an EMBL/GenBank/DDBJ whole genome shotgun (WGS) entry which is preliminary data.</text>
</comment>
<proteinExistence type="predicted"/>
<gene>
    <name evidence="3" type="ORF">BGW36DRAFT_60285</name>
</gene>
<keyword evidence="2" id="KW-0732">Signal</keyword>
<keyword evidence="4" id="KW-1185">Reference proteome</keyword>
<evidence type="ECO:0000313" key="3">
    <source>
        <dbReference type="EMBL" id="KAH8690824.1"/>
    </source>
</evidence>
<feature type="signal peptide" evidence="2">
    <location>
        <begin position="1"/>
        <end position="25"/>
    </location>
</feature>
<reference evidence="3" key="1">
    <citation type="submission" date="2021-12" db="EMBL/GenBank/DDBJ databases">
        <title>Convergent genome expansion in fungi linked to evolution of root-endophyte symbiosis.</title>
        <authorList>
            <consortium name="DOE Joint Genome Institute"/>
            <person name="Ke Y.-H."/>
            <person name="Bonito G."/>
            <person name="Liao H.-L."/>
            <person name="Looney B."/>
            <person name="Rojas-Flechas A."/>
            <person name="Nash J."/>
            <person name="Hameed K."/>
            <person name="Schadt C."/>
            <person name="Martin F."/>
            <person name="Crous P.W."/>
            <person name="Miettinen O."/>
            <person name="Magnuson J.K."/>
            <person name="Labbe J."/>
            <person name="Jacobson D."/>
            <person name="Doktycz M.J."/>
            <person name="Veneault-Fourrey C."/>
            <person name="Kuo A."/>
            <person name="Mondo S."/>
            <person name="Calhoun S."/>
            <person name="Riley R."/>
            <person name="Ohm R."/>
            <person name="LaButti K."/>
            <person name="Andreopoulos B."/>
            <person name="Pangilinan J."/>
            <person name="Nolan M."/>
            <person name="Tritt A."/>
            <person name="Clum A."/>
            <person name="Lipzen A."/>
            <person name="Daum C."/>
            <person name="Barry K."/>
            <person name="Grigoriev I.V."/>
            <person name="Vilgalys R."/>
        </authorList>
    </citation>
    <scope>NUCLEOTIDE SEQUENCE</scope>
    <source>
        <strain evidence="3">PMI_201</strain>
    </source>
</reference>
<dbReference type="EMBL" id="JAJTJA010000013">
    <property type="protein sequence ID" value="KAH8690824.1"/>
    <property type="molecule type" value="Genomic_DNA"/>
</dbReference>
<dbReference type="Proteomes" id="UP001201262">
    <property type="component" value="Unassembled WGS sequence"/>
</dbReference>
<keyword evidence="1" id="KW-0472">Membrane</keyword>
<evidence type="ECO:0000256" key="2">
    <source>
        <dbReference type="SAM" id="SignalP"/>
    </source>
</evidence>
<keyword evidence="1" id="KW-0812">Transmembrane</keyword>
<feature type="chain" id="PRO_5042230312" evidence="2">
    <location>
        <begin position="26"/>
        <end position="164"/>
    </location>
</feature>
<evidence type="ECO:0000313" key="4">
    <source>
        <dbReference type="Proteomes" id="UP001201262"/>
    </source>
</evidence>
<keyword evidence="1" id="KW-1133">Transmembrane helix</keyword>
<organism evidence="3 4">
    <name type="scientific">Talaromyces proteolyticus</name>
    <dbReference type="NCBI Taxonomy" id="1131652"/>
    <lineage>
        <taxon>Eukaryota</taxon>
        <taxon>Fungi</taxon>
        <taxon>Dikarya</taxon>
        <taxon>Ascomycota</taxon>
        <taxon>Pezizomycotina</taxon>
        <taxon>Eurotiomycetes</taxon>
        <taxon>Eurotiomycetidae</taxon>
        <taxon>Eurotiales</taxon>
        <taxon>Trichocomaceae</taxon>
        <taxon>Talaromyces</taxon>
        <taxon>Talaromyces sect. Bacilispori</taxon>
    </lineage>
</organism>
<dbReference type="PANTHER" id="PTHR36854:SF1">
    <property type="entry name" value="TRANSMEMBRANE PROTEIN"/>
    <property type="match status" value="1"/>
</dbReference>
<protein>
    <submittedName>
        <fullName evidence="3">Uncharacterized protein</fullName>
    </submittedName>
</protein>
<accession>A0AAD4KF57</accession>
<feature type="transmembrane region" description="Helical" evidence="1">
    <location>
        <begin position="119"/>
        <end position="137"/>
    </location>
</feature>
<dbReference type="RefSeq" id="XP_046067020.1">
    <property type="nucleotide sequence ID" value="XM_046222463.1"/>
</dbReference>